<reference evidence="1" key="1">
    <citation type="journal article" date="2019" name="Sci. Rep.">
        <title>Draft genome of Tanacetum cinerariifolium, the natural source of mosquito coil.</title>
        <authorList>
            <person name="Yamashiro T."/>
            <person name="Shiraishi A."/>
            <person name="Satake H."/>
            <person name="Nakayama K."/>
        </authorList>
    </citation>
    <scope>NUCLEOTIDE SEQUENCE</scope>
</reference>
<proteinExistence type="predicted"/>
<organism evidence="1">
    <name type="scientific">Tanacetum cinerariifolium</name>
    <name type="common">Dalmatian daisy</name>
    <name type="synonym">Chrysanthemum cinerariifolium</name>
    <dbReference type="NCBI Taxonomy" id="118510"/>
    <lineage>
        <taxon>Eukaryota</taxon>
        <taxon>Viridiplantae</taxon>
        <taxon>Streptophyta</taxon>
        <taxon>Embryophyta</taxon>
        <taxon>Tracheophyta</taxon>
        <taxon>Spermatophyta</taxon>
        <taxon>Magnoliopsida</taxon>
        <taxon>eudicotyledons</taxon>
        <taxon>Gunneridae</taxon>
        <taxon>Pentapetalae</taxon>
        <taxon>asterids</taxon>
        <taxon>campanulids</taxon>
        <taxon>Asterales</taxon>
        <taxon>Asteraceae</taxon>
        <taxon>Asteroideae</taxon>
        <taxon>Anthemideae</taxon>
        <taxon>Anthemidinae</taxon>
        <taxon>Tanacetum</taxon>
    </lineage>
</organism>
<feature type="non-terminal residue" evidence="1">
    <location>
        <position position="80"/>
    </location>
</feature>
<sequence length="80" mass="7885">MAAVSILVVIPQNRLVAGAAVFVDTDVVAQLAKLPHQAGAGLGEEEGGGHLVALQPGGGVLDIVATAGVGVALVFELQAF</sequence>
<comment type="caution">
    <text evidence="1">The sequence shown here is derived from an EMBL/GenBank/DDBJ whole genome shotgun (WGS) entry which is preliminary data.</text>
</comment>
<gene>
    <name evidence="1" type="ORF">Tci_923896</name>
</gene>
<protein>
    <submittedName>
        <fullName evidence="1">Uncharacterized protein</fullName>
    </submittedName>
</protein>
<dbReference type="EMBL" id="BKCJ011776027">
    <property type="protein sequence ID" value="GFD51927.1"/>
    <property type="molecule type" value="Genomic_DNA"/>
</dbReference>
<evidence type="ECO:0000313" key="1">
    <source>
        <dbReference type="EMBL" id="GFD51927.1"/>
    </source>
</evidence>
<dbReference type="AlphaFoldDB" id="A0A699WWN6"/>
<accession>A0A699WWN6</accession>
<name>A0A699WWN6_TANCI</name>